<proteinExistence type="inferred from homology"/>
<keyword evidence="3 4" id="KW-0418">Kinase</keyword>
<evidence type="ECO:0000313" key="6">
    <source>
        <dbReference type="Proteomes" id="UP000674938"/>
    </source>
</evidence>
<name>A0A940PBV1_9ENTE</name>
<dbReference type="RefSeq" id="WP_209529016.1">
    <property type="nucleotide sequence ID" value="NZ_JAEEGA010000009.1"/>
</dbReference>
<dbReference type="Gene3D" id="3.40.50.10350">
    <property type="entry name" value="Glycerate kinase, domain 1"/>
    <property type="match status" value="1"/>
</dbReference>
<reference evidence="5" key="1">
    <citation type="submission" date="2020-12" db="EMBL/GenBank/DDBJ databases">
        <title>Vagococcus allomyrinae sp. nov. and Enterococcus lavae sp. nov., isolated from the larvae of Allomyrina dichotoma.</title>
        <authorList>
            <person name="Lee S.D."/>
        </authorList>
    </citation>
    <scope>NUCLEOTIDE SEQUENCE</scope>
    <source>
        <strain evidence="5">BWB3-3</strain>
    </source>
</reference>
<comment type="caution">
    <text evidence="5">The sequence shown here is derived from an EMBL/GenBank/DDBJ whole genome shotgun (WGS) entry which is preliminary data.</text>
</comment>
<dbReference type="PANTHER" id="PTHR21599">
    <property type="entry name" value="GLYCERATE KINASE"/>
    <property type="match status" value="1"/>
</dbReference>
<dbReference type="AlphaFoldDB" id="A0A940PBV1"/>
<dbReference type="Gene3D" id="3.90.1510.10">
    <property type="entry name" value="Glycerate kinase, domain 2"/>
    <property type="match status" value="1"/>
</dbReference>
<sequence>MKIGIAMDSFKGSVTSLAAGLAVERGIKRVLPKAQIELCQVSDGGEGSLEAIYGHCGGTWQRLKTVNLMFEPVEVDYLISLIQGEKTAVIESARIIGLHFIQPSESTVDQSSSYGLGQVIKDAAGKGVKRVIVTLGGSGTTDGGLGLLQSLGAELFDEQKKLIGLTNPLRMIASLDIEPALEFCRQSGIQLEIANDVTNVYGGEAGAAFVFGPQKGASASQCQWLNEQLLKVAAYGIETYDIDLQKVSGSGAAGGLGGAFCLLGAKMISGFELMSEVLNLAERLKGTSAIYTGEGSLDGQSAAGKVPAGIAEIGNRYGIPVIALAGRRDQSLGQLEGQLTAAFSIQLEPCSLAEALTKEKTEQGLETVASQSIKLLQASFASVDS</sequence>
<organism evidence="5 6">
    <name type="scientific">Vagococcus allomyrinae</name>
    <dbReference type="NCBI Taxonomy" id="2794353"/>
    <lineage>
        <taxon>Bacteria</taxon>
        <taxon>Bacillati</taxon>
        <taxon>Bacillota</taxon>
        <taxon>Bacilli</taxon>
        <taxon>Lactobacillales</taxon>
        <taxon>Enterococcaceae</taxon>
        <taxon>Vagococcus</taxon>
    </lineage>
</organism>
<evidence type="ECO:0000256" key="2">
    <source>
        <dbReference type="ARBA" id="ARBA00022679"/>
    </source>
</evidence>
<keyword evidence="6" id="KW-1185">Reference proteome</keyword>
<evidence type="ECO:0000256" key="3">
    <source>
        <dbReference type="ARBA" id="ARBA00022777"/>
    </source>
</evidence>
<dbReference type="NCBIfam" id="TIGR00045">
    <property type="entry name" value="glycerate kinase"/>
    <property type="match status" value="1"/>
</dbReference>
<accession>A0A940PBV1</accession>
<evidence type="ECO:0000313" key="5">
    <source>
        <dbReference type="EMBL" id="MBP1042114.1"/>
    </source>
</evidence>
<evidence type="ECO:0000256" key="1">
    <source>
        <dbReference type="ARBA" id="ARBA00006284"/>
    </source>
</evidence>
<dbReference type="InterPro" id="IPR018193">
    <property type="entry name" value="Glyc_kinase_flavodox-like_fold"/>
</dbReference>
<dbReference type="GO" id="GO:0031388">
    <property type="term" value="P:organic acid phosphorylation"/>
    <property type="evidence" value="ECO:0007669"/>
    <property type="project" value="UniProtKB-UniRule"/>
</dbReference>
<dbReference type="Proteomes" id="UP000674938">
    <property type="component" value="Unassembled WGS sequence"/>
</dbReference>
<dbReference type="Pfam" id="PF02595">
    <property type="entry name" value="Gly_kinase"/>
    <property type="match status" value="1"/>
</dbReference>
<protein>
    <submittedName>
        <fullName evidence="5">Glycerate kinase</fullName>
    </submittedName>
</protein>
<dbReference type="GO" id="GO:0008887">
    <property type="term" value="F:glycerate kinase activity"/>
    <property type="evidence" value="ECO:0007669"/>
    <property type="project" value="UniProtKB-UniRule"/>
</dbReference>
<dbReference type="PIRSF" id="PIRSF006078">
    <property type="entry name" value="GlxK"/>
    <property type="match status" value="1"/>
</dbReference>
<keyword evidence="2 4" id="KW-0808">Transferase</keyword>
<dbReference type="SUPFAM" id="SSF110738">
    <property type="entry name" value="Glycerate kinase I"/>
    <property type="match status" value="1"/>
</dbReference>
<dbReference type="InterPro" id="IPR004381">
    <property type="entry name" value="Glycerate_kinase"/>
</dbReference>
<comment type="similarity">
    <text evidence="1 4">Belongs to the glycerate kinase type-1 family.</text>
</comment>
<dbReference type="InterPro" id="IPR018197">
    <property type="entry name" value="Glycerate_kinase_RE-like"/>
</dbReference>
<gene>
    <name evidence="5" type="ORF">I6N95_13925</name>
</gene>
<dbReference type="PANTHER" id="PTHR21599:SF0">
    <property type="entry name" value="GLYCERATE KINASE"/>
    <property type="match status" value="1"/>
</dbReference>
<dbReference type="InterPro" id="IPR036129">
    <property type="entry name" value="Glycerate_kinase_sf"/>
</dbReference>
<evidence type="ECO:0000256" key="4">
    <source>
        <dbReference type="PIRNR" id="PIRNR006078"/>
    </source>
</evidence>
<dbReference type="EMBL" id="JAEEGA010000009">
    <property type="protein sequence ID" value="MBP1042114.1"/>
    <property type="molecule type" value="Genomic_DNA"/>
</dbReference>